<dbReference type="Pfam" id="PF07719">
    <property type="entry name" value="TPR_2"/>
    <property type="match status" value="1"/>
</dbReference>
<evidence type="ECO:0000313" key="8">
    <source>
        <dbReference type="Proteomes" id="UP001461498"/>
    </source>
</evidence>
<dbReference type="AlphaFoldDB" id="A0AAW1D1I7"/>
<dbReference type="Pfam" id="PF23322">
    <property type="entry name" value="PPIase_AIP"/>
    <property type="match status" value="1"/>
</dbReference>
<dbReference type="GO" id="GO:0005737">
    <property type="term" value="C:cytoplasm"/>
    <property type="evidence" value="ECO:0007669"/>
    <property type="project" value="UniProtKB-SubCell"/>
</dbReference>
<keyword evidence="2" id="KW-0963">Cytoplasm</keyword>
<dbReference type="SUPFAM" id="SSF54534">
    <property type="entry name" value="FKBP-like"/>
    <property type="match status" value="1"/>
</dbReference>
<dbReference type="InterPro" id="IPR013105">
    <property type="entry name" value="TPR_2"/>
</dbReference>
<keyword evidence="8" id="KW-1185">Reference proteome</keyword>
<feature type="repeat" description="TPR" evidence="5">
    <location>
        <begin position="256"/>
        <end position="289"/>
    </location>
</feature>
<evidence type="ECO:0000256" key="3">
    <source>
        <dbReference type="ARBA" id="ARBA00022737"/>
    </source>
</evidence>
<gene>
    <name evidence="7" type="ORF">O3M35_010166</name>
</gene>
<dbReference type="PROSITE" id="PS50005">
    <property type="entry name" value="TPR"/>
    <property type="match status" value="1"/>
</dbReference>
<evidence type="ECO:0000256" key="2">
    <source>
        <dbReference type="ARBA" id="ARBA00022490"/>
    </source>
</evidence>
<dbReference type="PANTHER" id="PTHR11242">
    <property type="entry name" value="ARYL HYDROCARBON RECEPTOR INTERACTING PROTEIN RELATED"/>
    <property type="match status" value="1"/>
</dbReference>
<dbReference type="InterPro" id="IPR019734">
    <property type="entry name" value="TPR_rpt"/>
</dbReference>
<keyword evidence="4 5" id="KW-0802">TPR repeat</keyword>
<dbReference type="InterPro" id="IPR046357">
    <property type="entry name" value="PPIase_dom_sf"/>
</dbReference>
<accession>A0AAW1D1I7</accession>
<evidence type="ECO:0000256" key="4">
    <source>
        <dbReference type="ARBA" id="ARBA00022803"/>
    </source>
</evidence>
<name>A0AAW1D1I7_9HEMI</name>
<dbReference type="InterPro" id="IPR039663">
    <property type="entry name" value="AIP/AIPL1/TTC9"/>
</dbReference>
<evidence type="ECO:0000259" key="6">
    <source>
        <dbReference type="Pfam" id="PF23322"/>
    </source>
</evidence>
<dbReference type="InterPro" id="IPR011990">
    <property type="entry name" value="TPR-like_helical_dom_sf"/>
</dbReference>
<proteinExistence type="predicted"/>
<dbReference type="EMBL" id="JAPXFL010000007">
    <property type="protein sequence ID" value="KAK9503650.1"/>
    <property type="molecule type" value="Genomic_DNA"/>
</dbReference>
<dbReference type="Gene3D" id="1.25.40.10">
    <property type="entry name" value="Tetratricopeptide repeat domain"/>
    <property type="match status" value="1"/>
</dbReference>
<evidence type="ECO:0000256" key="1">
    <source>
        <dbReference type="ARBA" id="ARBA00004496"/>
    </source>
</evidence>
<reference evidence="7 8" key="1">
    <citation type="submission" date="2022-12" db="EMBL/GenBank/DDBJ databases">
        <title>Chromosome-level genome assembly of true bugs.</title>
        <authorList>
            <person name="Ma L."/>
            <person name="Li H."/>
        </authorList>
    </citation>
    <scope>NUCLEOTIDE SEQUENCE [LARGE SCALE GENOMIC DNA]</scope>
    <source>
        <strain evidence="7">Lab_2022b</strain>
    </source>
</reference>
<evidence type="ECO:0000256" key="5">
    <source>
        <dbReference type="PROSITE-ProRule" id="PRU00339"/>
    </source>
</evidence>
<dbReference type="PANTHER" id="PTHR11242:SF0">
    <property type="entry name" value="TPR_REGION DOMAIN-CONTAINING PROTEIN"/>
    <property type="match status" value="1"/>
</dbReference>
<dbReference type="SUPFAM" id="SSF48452">
    <property type="entry name" value="TPR-like"/>
    <property type="match status" value="1"/>
</dbReference>
<dbReference type="GO" id="GO:0003755">
    <property type="term" value="F:peptidyl-prolyl cis-trans isomerase activity"/>
    <property type="evidence" value="ECO:0007669"/>
    <property type="project" value="InterPro"/>
</dbReference>
<comment type="subcellular location">
    <subcellularLocation>
        <location evidence="1">Cytoplasm</location>
    </subcellularLocation>
</comment>
<dbReference type="FunFam" id="1.25.40.10:FF:000052">
    <property type="entry name" value="Aryl-hydrocarbon-interacting protein-like 1"/>
    <property type="match status" value="1"/>
</dbReference>
<dbReference type="Gene3D" id="3.10.50.40">
    <property type="match status" value="1"/>
</dbReference>
<sequence>MEAGDDPKIKKTIIHVGDGYKPLSQGARVKFHFKTIKCDANRTVIDDSKKFGKPMELVIGKKFKLAVWETMLHAMAVNEVASFVVDKSLLHAYPLVSKTLRDSVEPSKVKSRPCCGQMLQSYELEHRDLAELIKDPCDLEFIFEVLSIENDGEYERDSWQLTEADRLNEVPKLKEEGNQLFKAGKYKEAADKYSLAIGYLDQLMLGEKPGDVEWKQLNDKKLPILLNYAQCKLSLKEYYEVIEHCSTVLQYDPENIKALFRRGKAHASVWNYEEAKKDFEAALKLDPTLDTCINKCLKDIELQIKQKENKLKENLKGKLF</sequence>
<evidence type="ECO:0000313" key="7">
    <source>
        <dbReference type="EMBL" id="KAK9503650.1"/>
    </source>
</evidence>
<keyword evidence="3" id="KW-0677">Repeat</keyword>
<dbReference type="InterPro" id="IPR056277">
    <property type="entry name" value="PPIase_AIP"/>
</dbReference>
<organism evidence="7 8">
    <name type="scientific">Rhynocoris fuscipes</name>
    <dbReference type="NCBI Taxonomy" id="488301"/>
    <lineage>
        <taxon>Eukaryota</taxon>
        <taxon>Metazoa</taxon>
        <taxon>Ecdysozoa</taxon>
        <taxon>Arthropoda</taxon>
        <taxon>Hexapoda</taxon>
        <taxon>Insecta</taxon>
        <taxon>Pterygota</taxon>
        <taxon>Neoptera</taxon>
        <taxon>Paraneoptera</taxon>
        <taxon>Hemiptera</taxon>
        <taxon>Heteroptera</taxon>
        <taxon>Panheteroptera</taxon>
        <taxon>Cimicomorpha</taxon>
        <taxon>Reduviidae</taxon>
        <taxon>Harpactorinae</taxon>
        <taxon>Harpactorini</taxon>
        <taxon>Rhynocoris</taxon>
    </lineage>
</organism>
<dbReference type="Proteomes" id="UP001461498">
    <property type="component" value="Unassembled WGS sequence"/>
</dbReference>
<comment type="caution">
    <text evidence="7">The sequence shown here is derived from an EMBL/GenBank/DDBJ whole genome shotgun (WGS) entry which is preliminary data.</text>
</comment>
<dbReference type="SMART" id="SM00028">
    <property type="entry name" value="TPR"/>
    <property type="match status" value="3"/>
</dbReference>
<protein>
    <recommendedName>
        <fullName evidence="6">AIP/AIPL N-terminal FKBP-type PPIase domain-containing protein</fullName>
    </recommendedName>
</protein>
<feature type="domain" description="AIP/AIPL N-terminal FKBP-type PPIase" evidence="6">
    <location>
        <begin position="25"/>
        <end position="145"/>
    </location>
</feature>